<feature type="domain" description="AB hydrolase-1" evidence="1">
    <location>
        <begin position="29"/>
        <end position="270"/>
    </location>
</feature>
<evidence type="ECO:0000313" key="2">
    <source>
        <dbReference type="EMBL" id="VWB73186.1"/>
    </source>
</evidence>
<dbReference type="InterPro" id="IPR029058">
    <property type="entry name" value="AB_hydrolase_fold"/>
</dbReference>
<dbReference type="Proteomes" id="UP000494170">
    <property type="component" value="Unassembled WGS sequence"/>
</dbReference>
<dbReference type="InterPro" id="IPR051340">
    <property type="entry name" value="Haloalkane_dehalogenase"/>
</dbReference>
<dbReference type="EMBL" id="CABVPY010000019">
    <property type="protein sequence ID" value="VWB73186.1"/>
    <property type="molecule type" value="Genomic_DNA"/>
</dbReference>
<keyword evidence="2" id="KW-0378">Hydrolase</keyword>
<dbReference type="AlphaFoldDB" id="A0A6P2LUX1"/>
<organism evidence="2 3">
    <name type="scientific">Burkholderia lata (strain ATCC 17760 / DSM 23089 / LMG 22485 / NCIMB 9086 / R18194 / 383)</name>
    <dbReference type="NCBI Taxonomy" id="482957"/>
    <lineage>
        <taxon>Bacteria</taxon>
        <taxon>Pseudomonadati</taxon>
        <taxon>Pseudomonadota</taxon>
        <taxon>Betaproteobacteria</taxon>
        <taxon>Burkholderiales</taxon>
        <taxon>Burkholderiaceae</taxon>
        <taxon>Burkholderia</taxon>
        <taxon>Burkholderia cepacia complex</taxon>
    </lineage>
</organism>
<dbReference type="PRINTS" id="PR00111">
    <property type="entry name" value="ABHYDROLASE"/>
</dbReference>
<evidence type="ECO:0000259" key="1">
    <source>
        <dbReference type="Pfam" id="PF00561"/>
    </source>
</evidence>
<dbReference type="Pfam" id="PF00561">
    <property type="entry name" value="Abhydrolase_1"/>
    <property type="match status" value="1"/>
</dbReference>
<accession>A0A6P2LUX1</accession>
<dbReference type="GO" id="GO:0004301">
    <property type="term" value="F:epoxide hydrolase activity"/>
    <property type="evidence" value="ECO:0007669"/>
    <property type="project" value="TreeGrafter"/>
</dbReference>
<dbReference type="InterPro" id="IPR000073">
    <property type="entry name" value="AB_hydrolase_1"/>
</dbReference>
<dbReference type="PRINTS" id="PR00412">
    <property type="entry name" value="EPOXHYDRLASE"/>
</dbReference>
<sequence length="284" mass="32009">MPAITYRRADVDGFNVFYRESALPGAPKLLLLHGFPSASHMFRDLIPALADRFHIVAPDLPGFGQSDMPGRDAFTYTFDHIANVIERFTEVIGFDRFAVYVFDYGAPTGFRLALRHPERITAIVSQNGNAYEEGLSDGWNPIRAYWHDPSPANRDALRALLARDTTIWQYTHGTPDPGAVSPDGYSLDDYYLSRPGAHEVQLDLFRDYRSNVALYPAFQEYFRTHRPPFLAVWGKNDPFFLPAGALAFRRDLPDADVRFFDTGHFALETHAAEIAAAMSAFLAR</sequence>
<reference evidence="2 3" key="1">
    <citation type="submission" date="2019-09" db="EMBL/GenBank/DDBJ databases">
        <authorList>
            <person name="Depoorter E."/>
        </authorList>
    </citation>
    <scope>NUCLEOTIDE SEQUENCE [LARGE SCALE GENOMIC DNA]</scope>
    <source>
        <strain evidence="2">LMG 6863</strain>
    </source>
</reference>
<dbReference type="FunFam" id="3.40.50.1820:FF:000173">
    <property type="entry name" value="Alpha/beta hydrolase"/>
    <property type="match status" value="1"/>
</dbReference>
<proteinExistence type="predicted"/>
<gene>
    <name evidence="2" type="ORF">BLA6863_03449</name>
</gene>
<dbReference type="RefSeq" id="WP_174941484.1">
    <property type="nucleotide sequence ID" value="NZ_CABVPY010000019.1"/>
</dbReference>
<dbReference type="PANTHER" id="PTHR42977:SF1">
    <property type="entry name" value="BLR6576 PROTEIN"/>
    <property type="match status" value="1"/>
</dbReference>
<evidence type="ECO:0000313" key="3">
    <source>
        <dbReference type="Proteomes" id="UP000494170"/>
    </source>
</evidence>
<dbReference type="PANTHER" id="PTHR42977">
    <property type="entry name" value="HYDROLASE-RELATED"/>
    <property type="match status" value="1"/>
</dbReference>
<name>A0A6P2LUX1_BURL3</name>
<dbReference type="Gene3D" id="3.40.50.1820">
    <property type="entry name" value="alpha/beta hydrolase"/>
    <property type="match status" value="1"/>
</dbReference>
<dbReference type="SUPFAM" id="SSF53474">
    <property type="entry name" value="alpha/beta-Hydrolases"/>
    <property type="match status" value="1"/>
</dbReference>
<dbReference type="InterPro" id="IPR000639">
    <property type="entry name" value="Epox_hydrolase-like"/>
</dbReference>
<protein>
    <submittedName>
        <fullName evidence="2">Hydrolase</fullName>
    </submittedName>
</protein>